<keyword evidence="1" id="KW-0812">Transmembrane</keyword>
<dbReference type="AlphaFoldDB" id="A0A517YYK7"/>
<keyword evidence="3" id="KW-1185">Reference proteome</keyword>
<accession>A0A517YYK7</accession>
<dbReference type="GO" id="GO:0140359">
    <property type="term" value="F:ABC-type transporter activity"/>
    <property type="evidence" value="ECO:0007669"/>
    <property type="project" value="InterPro"/>
</dbReference>
<feature type="transmembrane region" description="Helical" evidence="1">
    <location>
        <begin position="163"/>
        <end position="185"/>
    </location>
</feature>
<feature type="transmembrane region" description="Helical" evidence="1">
    <location>
        <begin position="581"/>
        <end position="601"/>
    </location>
</feature>
<protein>
    <submittedName>
        <fullName evidence="2">ABC-2 family transporter protein</fullName>
    </submittedName>
</protein>
<feature type="transmembrane region" description="Helical" evidence="1">
    <location>
        <begin position="61"/>
        <end position="80"/>
    </location>
</feature>
<reference evidence="2 3" key="1">
    <citation type="submission" date="2019-02" db="EMBL/GenBank/DDBJ databases">
        <title>Deep-cultivation of Planctomycetes and their phenomic and genomic characterization uncovers novel biology.</title>
        <authorList>
            <person name="Wiegand S."/>
            <person name="Jogler M."/>
            <person name="Boedeker C."/>
            <person name="Pinto D."/>
            <person name="Vollmers J."/>
            <person name="Rivas-Marin E."/>
            <person name="Kohn T."/>
            <person name="Peeters S.H."/>
            <person name="Heuer A."/>
            <person name="Rast P."/>
            <person name="Oberbeckmann S."/>
            <person name="Bunk B."/>
            <person name="Jeske O."/>
            <person name="Meyerdierks A."/>
            <person name="Storesund J.E."/>
            <person name="Kallscheuer N."/>
            <person name="Luecker S."/>
            <person name="Lage O.M."/>
            <person name="Pohl T."/>
            <person name="Merkel B.J."/>
            <person name="Hornburger P."/>
            <person name="Mueller R.-W."/>
            <person name="Bruemmer F."/>
            <person name="Labrenz M."/>
            <person name="Spormann A.M."/>
            <person name="Op den Camp H."/>
            <person name="Overmann J."/>
            <person name="Amann R."/>
            <person name="Jetten M.S.M."/>
            <person name="Mascher T."/>
            <person name="Medema M.H."/>
            <person name="Devos D.P."/>
            <person name="Kaster A.-K."/>
            <person name="Ovreas L."/>
            <person name="Rohde M."/>
            <person name="Galperin M.Y."/>
            <person name="Jogler C."/>
        </authorList>
    </citation>
    <scope>NUCLEOTIDE SEQUENCE [LARGE SCALE GENOMIC DNA]</scope>
    <source>
        <strain evidence="2 3">KS4</strain>
    </source>
</reference>
<dbReference type="Proteomes" id="UP000317369">
    <property type="component" value="Chromosome"/>
</dbReference>
<feature type="transmembrane region" description="Helical" evidence="1">
    <location>
        <begin position="87"/>
        <end position="110"/>
    </location>
</feature>
<dbReference type="KEGG" id="pcor:KS4_33840"/>
<keyword evidence="1" id="KW-1133">Transmembrane helix</keyword>
<gene>
    <name evidence="2" type="ORF">KS4_33840</name>
</gene>
<feature type="transmembrane region" description="Helical" evidence="1">
    <location>
        <begin position="6"/>
        <end position="23"/>
    </location>
</feature>
<proteinExistence type="predicted"/>
<dbReference type="PANTHER" id="PTHR43471">
    <property type="entry name" value="ABC TRANSPORTER PERMEASE"/>
    <property type="match status" value="1"/>
</dbReference>
<feature type="transmembrane region" description="Helical" evidence="1">
    <location>
        <begin position="130"/>
        <end position="151"/>
    </location>
</feature>
<organism evidence="2 3">
    <name type="scientific">Poriferisphaera corsica</name>
    <dbReference type="NCBI Taxonomy" id="2528020"/>
    <lineage>
        <taxon>Bacteria</taxon>
        <taxon>Pseudomonadati</taxon>
        <taxon>Planctomycetota</taxon>
        <taxon>Phycisphaerae</taxon>
        <taxon>Phycisphaerales</taxon>
        <taxon>Phycisphaeraceae</taxon>
        <taxon>Poriferisphaera</taxon>
    </lineage>
</organism>
<feature type="transmembrane region" description="Helical" evidence="1">
    <location>
        <begin position="30"/>
        <end position="46"/>
    </location>
</feature>
<name>A0A517YYK7_9BACT</name>
<evidence type="ECO:0000313" key="3">
    <source>
        <dbReference type="Proteomes" id="UP000317369"/>
    </source>
</evidence>
<feature type="transmembrane region" description="Helical" evidence="1">
    <location>
        <begin position="215"/>
        <end position="241"/>
    </location>
</feature>
<keyword evidence="1" id="KW-0472">Membrane</keyword>
<feature type="transmembrane region" description="Helical" evidence="1">
    <location>
        <begin position="463"/>
        <end position="493"/>
    </location>
</feature>
<evidence type="ECO:0000313" key="2">
    <source>
        <dbReference type="EMBL" id="QDU35303.1"/>
    </source>
</evidence>
<sequence length="611" mass="68351">MSWLIVYIVSIAMTVGVTMLFVAQQIQAGAVLVSVLGGLFVAYWQVRGLYMWRHVGWVKRVTVIALATLGAGSAGIFYVLDLPSMVSIILGIYAMGVSMYLGIQIVKGLLSGGHPIIGVARTLVDEAIRMRVPLVFIIVLVLLVPILPFVIDPKDFLKYRIQTFLTASMYVTSVSLSLMTLFLAVQTITSELQYKQIYLTLTKPIGRVQYLLGKWLGIVMLNAVLVIVCGVATYSFTTFLAKQQALDPLDRAAVDEQILVARQIMTPKPLDDNELQVEYENRLTKLREQDPDVYGAPGSPIMNVTDEVRSRIRKEIVEQWFSLKARQERTYVFTGLMTAKEYGKKYGQPLQLRLNPDALGSTDDRMVTLLVKVGGLRYVFPNIASNQSNGVRLAEDFFHVLEVDSSMIDDLGQLVVTIRNPVLRSGEQPTISFKKGNGLEVYYRVGSFEVNLFKSMAMIWLKLVFLAMLGLTMGSFLGFPTACLAALLIYFAASGSEFLFESLDSYAKYPRGDLSWGAWVFSLKDILASKFSSDKPMDGVRVLIRMIGEVFMTFVPRFGYYSPTEQLTDGRVVTTRELASAFMWLGMIWTFVIGVIAYLIFRSRELARVTV</sequence>
<dbReference type="PANTHER" id="PTHR43471:SF10">
    <property type="entry name" value="SLL1107 PROTEIN"/>
    <property type="match status" value="1"/>
</dbReference>
<dbReference type="GO" id="GO:0005886">
    <property type="term" value="C:plasma membrane"/>
    <property type="evidence" value="ECO:0007669"/>
    <property type="project" value="UniProtKB-SubCell"/>
</dbReference>
<evidence type="ECO:0000256" key="1">
    <source>
        <dbReference type="SAM" id="Phobius"/>
    </source>
</evidence>
<dbReference type="EMBL" id="CP036425">
    <property type="protein sequence ID" value="QDU35303.1"/>
    <property type="molecule type" value="Genomic_DNA"/>
</dbReference>